<gene>
    <name evidence="32" type="ORF">FXE67_02150</name>
</gene>
<evidence type="ECO:0000256" key="14">
    <source>
        <dbReference type="ARBA" id="ARBA00022692"/>
    </source>
</evidence>
<accession>A0A5C9T3S7</accession>
<comment type="pathway">
    <text evidence="27">Glycan biosynthesis.</text>
</comment>
<evidence type="ECO:0000256" key="9">
    <source>
        <dbReference type="ARBA" id="ARBA00022519"/>
    </source>
</evidence>
<keyword evidence="17" id="KW-0735">Signal-anchor</keyword>
<comment type="catalytic activity">
    <reaction evidence="24">
        <text>Preferential cleavage: (Ac)2-L-Lys-D-Ala-|-D-Ala. Also transpeptidation of peptidyl-alanyl moieties that are N-acyl substituents of D-alanine.</text>
        <dbReference type="EC" id="3.4.16.4"/>
    </reaction>
</comment>
<dbReference type="InterPro" id="IPR050396">
    <property type="entry name" value="Glycosyltr_51/Transpeptidase"/>
</dbReference>
<comment type="catalytic activity">
    <reaction evidence="26">
        <text>[GlcNAc-(1-&gt;4)-Mur2Ac(oyl-L-Ala-gamma-D-Glu-L-Lys-D-Ala-D-Ala)](n)-di-trans,octa-cis-undecaprenyl diphosphate + beta-D-GlcNAc-(1-&gt;4)-Mur2Ac(oyl-L-Ala-gamma-D-Glu-L-Lys-D-Ala-D-Ala)-di-trans,octa-cis-undecaprenyl diphosphate = [GlcNAc-(1-&gt;4)-Mur2Ac(oyl-L-Ala-gamma-D-Glu-L-Lys-D-Ala-D-Ala)](n+1)-di-trans,octa-cis-undecaprenyl diphosphate + di-trans,octa-cis-undecaprenyl diphosphate + H(+)</text>
        <dbReference type="Rhea" id="RHEA:23708"/>
        <dbReference type="Rhea" id="RHEA-COMP:9602"/>
        <dbReference type="Rhea" id="RHEA-COMP:9603"/>
        <dbReference type="ChEBI" id="CHEBI:15378"/>
        <dbReference type="ChEBI" id="CHEBI:58405"/>
        <dbReference type="ChEBI" id="CHEBI:60033"/>
        <dbReference type="ChEBI" id="CHEBI:78435"/>
        <dbReference type="EC" id="2.4.99.28"/>
    </reaction>
</comment>
<dbReference type="InterPro" id="IPR012338">
    <property type="entry name" value="Beta-lactam/transpept-like"/>
</dbReference>
<evidence type="ECO:0000256" key="11">
    <source>
        <dbReference type="ARBA" id="ARBA00022670"/>
    </source>
</evidence>
<evidence type="ECO:0000256" key="5">
    <source>
        <dbReference type="ARBA" id="ARBA00007739"/>
    </source>
</evidence>
<dbReference type="GO" id="GO:0009252">
    <property type="term" value="P:peptidoglycan biosynthetic process"/>
    <property type="evidence" value="ECO:0007669"/>
    <property type="project" value="UniProtKB-UniPathway"/>
</dbReference>
<feature type="domain" description="Glycosyl transferase family 51" evidence="30">
    <location>
        <begin position="64"/>
        <end position="239"/>
    </location>
</feature>
<dbReference type="Pfam" id="PF00905">
    <property type="entry name" value="Transpeptidase"/>
    <property type="match status" value="1"/>
</dbReference>
<dbReference type="GO" id="GO:0005886">
    <property type="term" value="C:plasma membrane"/>
    <property type="evidence" value="ECO:0007669"/>
    <property type="project" value="UniProtKB-SubCell"/>
</dbReference>
<protein>
    <recommendedName>
        <fullName evidence="7">Penicillin-binding protein 1A</fullName>
        <ecNumber evidence="25">2.4.99.28</ecNumber>
        <ecNumber evidence="6">3.4.16.4</ecNumber>
    </recommendedName>
</protein>
<keyword evidence="18" id="KW-0573">Peptidoglycan synthesis</keyword>
<dbReference type="EMBL" id="VSGZ01000007">
    <property type="protein sequence ID" value="TXY94145.1"/>
    <property type="molecule type" value="Genomic_DNA"/>
</dbReference>
<dbReference type="SUPFAM" id="SSF53955">
    <property type="entry name" value="Lysozyme-like"/>
    <property type="match status" value="1"/>
</dbReference>
<evidence type="ECO:0000256" key="17">
    <source>
        <dbReference type="ARBA" id="ARBA00022968"/>
    </source>
</evidence>
<keyword evidence="23" id="KW-0961">Cell wall biogenesis/degradation</keyword>
<evidence type="ECO:0000256" key="7">
    <source>
        <dbReference type="ARBA" id="ARBA00018638"/>
    </source>
</evidence>
<evidence type="ECO:0000256" key="23">
    <source>
        <dbReference type="ARBA" id="ARBA00023316"/>
    </source>
</evidence>
<name>A0A5C9T3S7_VIBCL</name>
<evidence type="ECO:0000256" key="3">
    <source>
        <dbReference type="ARBA" id="ARBA00004752"/>
    </source>
</evidence>
<evidence type="ECO:0000256" key="27">
    <source>
        <dbReference type="ARBA" id="ARBA00060592"/>
    </source>
</evidence>
<evidence type="ECO:0000259" key="29">
    <source>
        <dbReference type="Pfam" id="PF00905"/>
    </source>
</evidence>
<evidence type="ECO:0000259" key="31">
    <source>
        <dbReference type="Pfam" id="PF17092"/>
    </source>
</evidence>
<dbReference type="GO" id="GO:0008360">
    <property type="term" value="P:regulation of cell shape"/>
    <property type="evidence" value="ECO:0007669"/>
    <property type="project" value="UniProtKB-KW"/>
</dbReference>
<comment type="caution">
    <text evidence="32">The sequence shown here is derived from an EMBL/GenBank/DDBJ whole genome shotgun (WGS) entry which is preliminary data.</text>
</comment>
<keyword evidence="14 28" id="KW-0812">Transmembrane</keyword>
<sequence>MQPQLNRNSPVKFIKRLLVFSLICIILGVTTIFGFYFYVKSDLPDVATLRDVQLQTPMQVFSQDGKLIAQFGEKRRIPLKLEEMPKELIEAVIATEDSRYYEHYGFDPIGITRAAFAVLASGSASQGASTITQQLARNFFLSNEKKVMRKVKEIFIAIHIEQLLSKEEILELYLNKIYLGYRSYGVGAAAQAYFGKEVKDLTLGEIALIAGLPKAPSTMNPIYSVERATNRRNVVLQRMLDEKYITKAEYDAARAERVQSKFHGAEIELNAPYVAEIARAWMVERYGEEVAYTSGMNVYTTVDSKLQKAANQAAINNLLAYDERHGYRGAEKELWQANQPAWSSAQLSEYLSNEPTYGDMFPAAVLSVEEKSAQVWVKSYGVQTIAWEDMNWARRFINDDRQGPLPKSANEFLAAGEQIWVRPRTQNGAIAAWKLTQVPNANTAFVAMNPENGAVTALVGGFNFVHNKFNRATQSVRQVGSSIKPFIYSAALEKGLTLATLINDAPINQWDESQGTAWRPKNSPPTYTGPTRLRIGLAQSKNVMAVRVLREVGLDETREYLTRFGFKLDQLPRSETIALGAGSLTPVQMAQGFSVFANNGYFVEPFYISRVENPFGNIEFTAEPKVVCRNGCSSELDEFAEQDAASPYAPKVISEQNAFLTREMLYSNIWGGGEWSSDTGWNGTGWRAQALKRRDIGGKTGTTNDSKDAWYNGYAPGIVSVAWVGFDDHSRNLGKTAPNRNIEDDVSGAESGGKTALPAWVEFMSLALQGVPVQQKVIPNNIVRVRIDRDSGLLTNKLDSSSMFEYFEAGTEPTEYVSEHVNESIYSTSSGEELF</sequence>
<dbReference type="UniPathway" id="UPA00219"/>
<keyword evidence="21" id="KW-0046">Antibiotic resistance</keyword>
<reference evidence="32 33" key="1">
    <citation type="submission" date="2019-06" db="EMBL/GenBank/DDBJ databases">
        <title>Vibrio cholerae phylogeny based on whole-genome sequencing reveals genetic diversity and population strucutre.</title>
        <authorList>
            <person name="Zhiqiu Y."/>
            <person name="Bin L."/>
            <person name="Lingyan J."/>
        </authorList>
    </citation>
    <scope>NUCLEOTIDE SEQUENCE [LARGE SCALE GENOMIC DNA]</scope>
    <source>
        <strain evidence="32 33">N2768</strain>
    </source>
</reference>
<comment type="function">
    <text evidence="1">Cell wall formation. Synthesis of cross-linked peptidoglycan from the lipid intermediates. The enzyme has a penicillin-insensitive transglycosylase N-terminal domain (formation of linear glycan strands) and a penicillin-sensitive transpeptidase C-terminal domain (cross-linking of the peptide subunits).</text>
</comment>
<dbReference type="Pfam" id="PF17092">
    <property type="entry name" value="PCB_OB"/>
    <property type="match status" value="1"/>
</dbReference>
<dbReference type="GO" id="GO:0008955">
    <property type="term" value="F:peptidoglycan glycosyltransferase activity"/>
    <property type="evidence" value="ECO:0007669"/>
    <property type="project" value="UniProtKB-EC"/>
</dbReference>
<dbReference type="InterPro" id="IPR031376">
    <property type="entry name" value="PCB_OB"/>
</dbReference>
<dbReference type="SUPFAM" id="SSF56601">
    <property type="entry name" value="beta-lactamase/transpeptidase-like"/>
    <property type="match status" value="1"/>
</dbReference>
<evidence type="ECO:0000256" key="24">
    <source>
        <dbReference type="ARBA" id="ARBA00034000"/>
    </source>
</evidence>
<keyword evidence="8" id="KW-1003">Cell membrane</keyword>
<keyword evidence="9" id="KW-0997">Cell inner membrane</keyword>
<comment type="similarity">
    <text evidence="4">In the C-terminal section; belongs to the transpeptidase family.</text>
</comment>
<dbReference type="NCBIfam" id="TIGR02074">
    <property type="entry name" value="PBP_1a_fam"/>
    <property type="match status" value="1"/>
</dbReference>
<evidence type="ECO:0000259" key="30">
    <source>
        <dbReference type="Pfam" id="PF00912"/>
    </source>
</evidence>
<evidence type="ECO:0000256" key="21">
    <source>
        <dbReference type="ARBA" id="ARBA00023251"/>
    </source>
</evidence>
<keyword evidence="19 28" id="KW-1133">Transmembrane helix</keyword>
<dbReference type="InterPro" id="IPR001460">
    <property type="entry name" value="PCN-bd_Tpept"/>
</dbReference>
<comment type="pathway">
    <text evidence="3">Cell wall biogenesis; peptidoglycan biosynthesis.</text>
</comment>
<dbReference type="InterPro" id="IPR036950">
    <property type="entry name" value="PBP_transglycosylase"/>
</dbReference>
<evidence type="ECO:0000256" key="22">
    <source>
        <dbReference type="ARBA" id="ARBA00023268"/>
    </source>
</evidence>
<dbReference type="Proteomes" id="UP000323583">
    <property type="component" value="Unassembled WGS sequence"/>
</dbReference>
<dbReference type="EC" id="3.4.16.4" evidence="6"/>
<dbReference type="InterPro" id="IPR023346">
    <property type="entry name" value="Lysozyme-like_dom_sf"/>
</dbReference>
<dbReference type="Gene3D" id="3.40.710.10">
    <property type="entry name" value="DD-peptidase/beta-lactamase superfamily"/>
    <property type="match status" value="2"/>
</dbReference>
<evidence type="ECO:0000256" key="25">
    <source>
        <dbReference type="ARBA" id="ARBA00044770"/>
    </source>
</evidence>
<dbReference type="GO" id="GO:0009002">
    <property type="term" value="F:serine-type D-Ala-D-Ala carboxypeptidase activity"/>
    <property type="evidence" value="ECO:0007669"/>
    <property type="project" value="UniProtKB-EC"/>
</dbReference>
<proteinExistence type="inferred from homology"/>
<keyword evidence="12" id="KW-0328">Glycosyltransferase</keyword>
<dbReference type="PANTHER" id="PTHR32282:SF27">
    <property type="entry name" value="PENICILLIN-BINDING PROTEIN 1A"/>
    <property type="match status" value="1"/>
</dbReference>
<evidence type="ECO:0000256" key="26">
    <source>
        <dbReference type="ARBA" id="ARBA00049902"/>
    </source>
</evidence>
<comment type="subcellular location">
    <subcellularLocation>
        <location evidence="2">Cell inner membrane</location>
        <topology evidence="2">Single-pass type II membrane protein</topology>
    </subcellularLocation>
</comment>
<evidence type="ECO:0000256" key="6">
    <source>
        <dbReference type="ARBA" id="ARBA00012448"/>
    </source>
</evidence>
<keyword evidence="11" id="KW-0645">Protease</keyword>
<dbReference type="GO" id="GO:0071555">
    <property type="term" value="P:cell wall organization"/>
    <property type="evidence" value="ECO:0007669"/>
    <property type="project" value="UniProtKB-KW"/>
</dbReference>
<evidence type="ECO:0000256" key="8">
    <source>
        <dbReference type="ARBA" id="ARBA00022475"/>
    </source>
</evidence>
<dbReference type="GO" id="GO:0006508">
    <property type="term" value="P:proteolysis"/>
    <property type="evidence" value="ECO:0007669"/>
    <property type="project" value="UniProtKB-KW"/>
</dbReference>
<dbReference type="EC" id="2.4.99.28" evidence="25"/>
<keyword evidence="22" id="KW-0511">Multifunctional enzyme</keyword>
<evidence type="ECO:0000256" key="18">
    <source>
        <dbReference type="ARBA" id="ARBA00022984"/>
    </source>
</evidence>
<evidence type="ECO:0000256" key="2">
    <source>
        <dbReference type="ARBA" id="ARBA00004249"/>
    </source>
</evidence>
<keyword evidence="13" id="KW-0808">Transferase</keyword>
<evidence type="ECO:0000256" key="20">
    <source>
        <dbReference type="ARBA" id="ARBA00023136"/>
    </source>
</evidence>
<dbReference type="Gene3D" id="1.10.3810.10">
    <property type="entry name" value="Biosynthetic peptidoglycan transglycosylase-like"/>
    <property type="match status" value="1"/>
</dbReference>
<evidence type="ECO:0000256" key="28">
    <source>
        <dbReference type="SAM" id="Phobius"/>
    </source>
</evidence>
<feature type="domain" description="Penicillin-binding protein transpeptidase" evidence="29">
    <location>
        <begin position="444"/>
        <end position="716"/>
    </location>
</feature>
<evidence type="ECO:0000256" key="4">
    <source>
        <dbReference type="ARBA" id="ARBA00007090"/>
    </source>
</evidence>
<organism evidence="32 33">
    <name type="scientific">Vibrio cholerae</name>
    <dbReference type="NCBI Taxonomy" id="666"/>
    <lineage>
        <taxon>Bacteria</taxon>
        <taxon>Pseudomonadati</taxon>
        <taxon>Pseudomonadota</taxon>
        <taxon>Gammaproteobacteria</taxon>
        <taxon>Vibrionales</taxon>
        <taxon>Vibrionaceae</taxon>
        <taxon>Vibrio</taxon>
    </lineage>
</organism>
<dbReference type="InterPro" id="IPR001264">
    <property type="entry name" value="Glyco_trans_51"/>
</dbReference>
<keyword evidence="16" id="KW-0133">Cell shape</keyword>
<evidence type="ECO:0000313" key="32">
    <source>
        <dbReference type="EMBL" id="TXY94145.1"/>
    </source>
</evidence>
<evidence type="ECO:0000256" key="19">
    <source>
        <dbReference type="ARBA" id="ARBA00022989"/>
    </source>
</evidence>
<evidence type="ECO:0000256" key="1">
    <source>
        <dbReference type="ARBA" id="ARBA00002624"/>
    </source>
</evidence>
<dbReference type="FunFam" id="3.40.710.10:FF:000010">
    <property type="entry name" value="Penicillin-binding protein 1A"/>
    <property type="match status" value="1"/>
</dbReference>
<dbReference type="Pfam" id="PF00912">
    <property type="entry name" value="Transgly"/>
    <property type="match status" value="1"/>
</dbReference>
<keyword evidence="10" id="KW-0121">Carboxypeptidase</keyword>
<evidence type="ECO:0000256" key="10">
    <source>
        <dbReference type="ARBA" id="ARBA00022645"/>
    </source>
</evidence>
<dbReference type="GO" id="GO:0046677">
    <property type="term" value="P:response to antibiotic"/>
    <property type="evidence" value="ECO:0007669"/>
    <property type="project" value="UniProtKB-KW"/>
</dbReference>
<keyword evidence="15" id="KW-0378">Hydrolase</keyword>
<dbReference type="AlphaFoldDB" id="A0A5C9T3S7"/>
<comment type="similarity">
    <text evidence="5">In the N-terminal section; belongs to the glycosyltransferase 51 family.</text>
</comment>
<keyword evidence="20 28" id="KW-0472">Membrane</keyword>
<dbReference type="PANTHER" id="PTHR32282">
    <property type="entry name" value="BINDING PROTEIN TRANSPEPTIDASE, PUTATIVE-RELATED"/>
    <property type="match status" value="1"/>
</dbReference>
<evidence type="ECO:0000256" key="13">
    <source>
        <dbReference type="ARBA" id="ARBA00022679"/>
    </source>
</evidence>
<evidence type="ECO:0000313" key="33">
    <source>
        <dbReference type="Proteomes" id="UP000323583"/>
    </source>
</evidence>
<dbReference type="GO" id="GO:0030288">
    <property type="term" value="C:outer membrane-bounded periplasmic space"/>
    <property type="evidence" value="ECO:0007669"/>
    <property type="project" value="TreeGrafter"/>
</dbReference>
<evidence type="ECO:0000256" key="15">
    <source>
        <dbReference type="ARBA" id="ARBA00022801"/>
    </source>
</evidence>
<feature type="transmembrane region" description="Helical" evidence="28">
    <location>
        <begin position="17"/>
        <end position="39"/>
    </location>
</feature>
<evidence type="ECO:0000256" key="12">
    <source>
        <dbReference type="ARBA" id="ARBA00022676"/>
    </source>
</evidence>
<dbReference type="FunFam" id="1.10.3810.10:FF:000003">
    <property type="entry name" value="Penicillin-binding protein 1a"/>
    <property type="match status" value="1"/>
</dbReference>
<evidence type="ECO:0000256" key="16">
    <source>
        <dbReference type="ARBA" id="ARBA00022960"/>
    </source>
</evidence>
<dbReference type="GO" id="GO:0008658">
    <property type="term" value="F:penicillin binding"/>
    <property type="evidence" value="ECO:0007669"/>
    <property type="project" value="InterPro"/>
</dbReference>
<feature type="domain" description="Penicillin-binding protein OB-like" evidence="31">
    <location>
        <begin position="327"/>
        <end position="440"/>
    </location>
</feature>